<gene>
    <name evidence="1" type="ORF">Amon02_000953300</name>
</gene>
<sequence length="297" mass="33934">MNLLVISVLITKATNSSQHISIELQKTYSVGESTLMVIFKKYQVFIIYAMSCVFDITISFYKGESPNRIIVGYALLLIPLVIFLNPSGWDTLNNAKVKPNLTVSFSSTILSVLALLMFEFEYYNVKMVFISFGSLLILTFSQLDLDESTSHKTFFNKNQFLANYKTNLAILNVVMIVIQHICLNGDTNFTDSNFVSKFIKEDFFHLLVTGLFTFIIKPTGASGETKSESIEQESETKKTGTSFFSLLYQMFHSKELKSIFNFLLLNISFMFIQLFIFNCQEQLGKSKPKFFIWIGQN</sequence>
<evidence type="ECO:0000313" key="1">
    <source>
        <dbReference type="EMBL" id="GME94275.1"/>
    </source>
</evidence>
<reference evidence="1" key="1">
    <citation type="submission" date="2023-04" db="EMBL/GenBank/DDBJ databases">
        <title>Ambrosiozyma monospora NBRC 10751.</title>
        <authorList>
            <person name="Ichikawa N."/>
            <person name="Sato H."/>
            <person name="Tonouchi N."/>
        </authorList>
    </citation>
    <scope>NUCLEOTIDE SEQUENCE</scope>
    <source>
        <strain evidence="1">NBRC 10751</strain>
    </source>
</reference>
<organism evidence="1 2">
    <name type="scientific">Ambrosiozyma monospora</name>
    <name type="common">Yeast</name>
    <name type="synonym">Endomycopsis monosporus</name>
    <dbReference type="NCBI Taxonomy" id="43982"/>
    <lineage>
        <taxon>Eukaryota</taxon>
        <taxon>Fungi</taxon>
        <taxon>Dikarya</taxon>
        <taxon>Ascomycota</taxon>
        <taxon>Saccharomycotina</taxon>
        <taxon>Pichiomycetes</taxon>
        <taxon>Pichiales</taxon>
        <taxon>Pichiaceae</taxon>
        <taxon>Ambrosiozyma</taxon>
    </lineage>
</organism>
<accession>A0ACB5TTI4</accession>
<comment type="caution">
    <text evidence="1">The sequence shown here is derived from an EMBL/GenBank/DDBJ whole genome shotgun (WGS) entry which is preliminary data.</text>
</comment>
<dbReference type="EMBL" id="BSXS01008987">
    <property type="protein sequence ID" value="GME94275.1"/>
    <property type="molecule type" value="Genomic_DNA"/>
</dbReference>
<keyword evidence="2" id="KW-1185">Reference proteome</keyword>
<evidence type="ECO:0000313" key="2">
    <source>
        <dbReference type="Proteomes" id="UP001165064"/>
    </source>
</evidence>
<proteinExistence type="predicted"/>
<name>A0ACB5TTI4_AMBMO</name>
<protein>
    <submittedName>
        <fullName evidence="1">Unnamed protein product</fullName>
    </submittedName>
</protein>
<dbReference type="Proteomes" id="UP001165064">
    <property type="component" value="Unassembled WGS sequence"/>
</dbReference>